<dbReference type="Gene3D" id="1.10.3730.20">
    <property type="match status" value="1"/>
</dbReference>
<gene>
    <name evidence="9" type="ORF">MUO14_04830</name>
</gene>
<accession>A0ABY4H2D0</accession>
<comment type="similarity">
    <text evidence="7">Belongs to the drug/metabolite transporter (DMT) superfamily. Small multidrug resistance (SMR) (TC 2.A.7.1) family.</text>
</comment>
<keyword evidence="10" id="KW-1185">Reference proteome</keyword>
<keyword evidence="5 8" id="KW-1133">Transmembrane helix</keyword>
<evidence type="ECO:0000256" key="8">
    <source>
        <dbReference type="SAM" id="Phobius"/>
    </source>
</evidence>
<reference evidence="9 10" key="1">
    <citation type="submission" date="2022-04" db="EMBL/GenBank/DDBJ databases">
        <title>Halobacillus sp. isolated from saltern.</title>
        <authorList>
            <person name="Won M."/>
            <person name="Lee C.-M."/>
            <person name="Woen H.-Y."/>
            <person name="Kwon S.-W."/>
        </authorList>
    </citation>
    <scope>NUCLEOTIDE SEQUENCE [LARGE SCALE GENOMIC DNA]</scope>
    <source>
        <strain evidence="9 10">SSTM10-2</strain>
    </source>
</reference>
<evidence type="ECO:0000256" key="5">
    <source>
        <dbReference type="ARBA" id="ARBA00022989"/>
    </source>
</evidence>
<dbReference type="Pfam" id="PF00893">
    <property type="entry name" value="Multi_Drug_Res"/>
    <property type="match status" value="1"/>
</dbReference>
<dbReference type="PANTHER" id="PTHR30561">
    <property type="entry name" value="SMR FAMILY PROTON-DEPENDENT DRUG EFFLUX TRANSPORTER SUGE"/>
    <property type="match status" value="1"/>
</dbReference>
<evidence type="ECO:0000256" key="3">
    <source>
        <dbReference type="ARBA" id="ARBA00022475"/>
    </source>
</evidence>
<keyword evidence="4 7" id="KW-0812">Transmembrane</keyword>
<evidence type="ECO:0000256" key="1">
    <source>
        <dbReference type="ARBA" id="ARBA00004651"/>
    </source>
</evidence>
<organism evidence="9 10">
    <name type="scientific">Halobacillus shinanisalinarum</name>
    <dbReference type="NCBI Taxonomy" id="2932258"/>
    <lineage>
        <taxon>Bacteria</taxon>
        <taxon>Bacillati</taxon>
        <taxon>Bacillota</taxon>
        <taxon>Bacilli</taxon>
        <taxon>Bacillales</taxon>
        <taxon>Bacillaceae</taxon>
        <taxon>Halobacillus</taxon>
    </lineage>
</organism>
<evidence type="ECO:0000313" key="9">
    <source>
        <dbReference type="EMBL" id="UOQ94290.1"/>
    </source>
</evidence>
<dbReference type="InterPro" id="IPR037185">
    <property type="entry name" value="EmrE-like"/>
</dbReference>
<feature type="transmembrane region" description="Helical" evidence="8">
    <location>
        <begin position="30"/>
        <end position="50"/>
    </location>
</feature>
<comment type="subcellular location">
    <subcellularLocation>
        <location evidence="1 7">Cell membrane</location>
        <topology evidence="1 7">Multi-pass membrane protein</topology>
    </subcellularLocation>
</comment>
<dbReference type="InterPro" id="IPR000390">
    <property type="entry name" value="Small_drug/metabolite_transptr"/>
</dbReference>
<evidence type="ECO:0000256" key="2">
    <source>
        <dbReference type="ARBA" id="ARBA00022448"/>
    </source>
</evidence>
<dbReference type="SUPFAM" id="SSF103481">
    <property type="entry name" value="Multidrug resistance efflux transporter EmrE"/>
    <property type="match status" value="1"/>
</dbReference>
<dbReference type="EMBL" id="CP095074">
    <property type="protein sequence ID" value="UOQ94290.1"/>
    <property type="molecule type" value="Genomic_DNA"/>
</dbReference>
<evidence type="ECO:0000313" key="10">
    <source>
        <dbReference type="Proteomes" id="UP000831880"/>
    </source>
</evidence>
<dbReference type="InterPro" id="IPR045324">
    <property type="entry name" value="Small_multidrug_res"/>
</dbReference>
<dbReference type="PANTHER" id="PTHR30561:SF0">
    <property type="entry name" value="GUANIDINIUM EXPORTER"/>
    <property type="match status" value="1"/>
</dbReference>
<feature type="transmembrane region" description="Helical" evidence="8">
    <location>
        <begin position="84"/>
        <end position="103"/>
    </location>
</feature>
<keyword evidence="2" id="KW-0813">Transport</keyword>
<name>A0ABY4H2D0_9BACI</name>
<protein>
    <submittedName>
        <fullName evidence="9">Multidrug efflux SMR transporter</fullName>
    </submittedName>
</protein>
<evidence type="ECO:0000256" key="4">
    <source>
        <dbReference type="ARBA" id="ARBA00022692"/>
    </source>
</evidence>
<evidence type="ECO:0000256" key="6">
    <source>
        <dbReference type="ARBA" id="ARBA00023136"/>
    </source>
</evidence>
<dbReference type="RefSeq" id="WP_244753938.1">
    <property type="nucleotide sequence ID" value="NZ_CP095074.1"/>
</dbReference>
<keyword evidence="3" id="KW-1003">Cell membrane</keyword>
<feature type="transmembrane region" description="Helical" evidence="8">
    <location>
        <begin position="57"/>
        <end position="78"/>
    </location>
</feature>
<proteinExistence type="inferred from homology"/>
<dbReference type="Proteomes" id="UP000831880">
    <property type="component" value="Chromosome"/>
</dbReference>
<sequence>MSWIVLIAAGLFEMFGVAMINQYHKSRSVTAIIAMLAGFALSFVCLSIAMKELPMGTAYAVWTGTGAAGGAILGMIYFDEPAEWRRLVCIGIIIAAAVGLKLIS</sequence>
<evidence type="ECO:0000256" key="7">
    <source>
        <dbReference type="RuleBase" id="RU003942"/>
    </source>
</evidence>
<keyword evidence="6 8" id="KW-0472">Membrane</keyword>